<dbReference type="EMBL" id="NWUF01000004">
    <property type="protein sequence ID" value="PCE43371.1"/>
    <property type="molecule type" value="Genomic_DNA"/>
</dbReference>
<organism evidence="8 9">
    <name type="scientific">Rhizorhabdus dicambivorans</name>
    <dbReference type="NCBI Taxonomy" id="1850238"/>
    <lineage>
        <taxon>Bacteria</taxon>
        <taxon>Pseudomonadati</taxon>
        <taxon>Pseudomonadota</taxon>
        <taxon>Alphaproteobacteria</taxon>
        <taxon>Sphingomonadales</taxon>
        <taxon>Sphingomonadaceae</taxon>
        <taxon>Rhizorhabdus</taxon>
    </lineage>
</organism>
<dbReference type="GO" id="GO:0016020">
    <property type="term" value="C:membrane"/>
    <property type="evidence" value="ECO:0007669"/>
    <property type="project" value="UniProtKB-SubCell"/>
</dbReference>
<evidence type="ECO:0000256" key="4">
    <source>
        <dbReference type="ARBA" id="ARBA00022989"/>
    </source>
</evidence>
<keyword evidence="9" id="KW-1185">Reference proteome</keyword>
<evidence type="ECO:0000256" key="1">
    <source>
        <dbReference type="ARBA" id="ARBA00004141"/>
    </source>
</evidence>
<feature type="transmembrane region" description="Helical" evidence="6">
    <location>
        <begin position="293"/>
        <end position="313"/>
    </location>
</feature>
<evidence type="ECO:0000313" key="8">
    <source>
        <dbReference type="EMBL" id="PCE43371.1"/>
    </source>
</evidence>
<dbReference type="Proteomes" id="UP000218934">
    <property type="component" value="Unassembled WGS sequence"/>
</dbReference>
<comment type="subcellular location">
    <subcellularLocation>
        <location evidence="1">Membrane</location>
        <topology evidence="1">Multi-pass membrane protein</topology>
    </subcellularLocation>
</comment>
<feature type="transmembrane region" description="Helical" evidence="6">
    <location>
        <begin position="260"/>
        <end position="281"/>
    </location>
</feature>
<dbReference type="GO" id="GO:0022857">
    <property type="term" value="F:transmembrane transporter activity"/>
    <property type="evidence" value="ECO:0007669"/>
    <property type="project" value="InterPro"/>
</dbReference>
<accession>A0A2A4G042</accession>
<feature type="domain" description="Major facilitator superfamily (MFS) profile" evidence="7">
    <location>
        <begin position="14"/>
        <end position="418"/>
    </location>
</feature>
<name>A0A2A4G042_9SPHN</name>
<gene>
    <name evidence="8" type="ORF">COO09_06320</name>
</gene>
<dbReference type="InterPro" id="IPR044770">
    <property type="entry name" value="MFS_spinster-like"/>
</dbReference>
<keyword evidence="5 6" id="KW-0472">Membrane</keyword>
<feature type="transmembrane region" description="Helical" evidence="6">
    <location>
        <begin position="169"/>
        <end position="189"/>
    </location>
</feature>
<dbReference type="Pfam" id="PF07690">
    <property type="entry name" value="MFS_1"/>
    <property type="match status" value="1"/>
</dbReference>
<feature type="transmembrane region" description="Helical" evidence="6">
    <location>
        <begin position="12"/>
        <end position="32"/>
    </location>
</feature>
<feature type="transmembrane region" description="Helical" evidence="6">
    <location>
        <begin position="319"/>
        <end position="340"/>
    </location>
</feature>
<dbReference type="CDD" id="cd17328">
    <property type="entry name" value="MFS_spinster_like"/>
    <property type="match status" value="1"/>
</dbReference>
<feature type="transmembrane region" description="Helical" evidence="6">
    <location>
        <begin position="139"/>
        <end position="163"/>
    </location>
</feature>
<dbReference type="PANTHER" id="PTHR23505">
    <property type="entry name" value="SPINSTER"/>
    <property type="match status" value="1"/>
</dbReference>
<keyword evidence="3 6" id="KW-0812">Transmembrane</keyword>
<reference evidence="8 9" key="1">
    <citation type="submission" date="2017-09" db="EMBL/GenBank/DDBJ databases">
        <title>The Catabolism of 3,6-Dichlorosalicylic acid is Initiated by the Cytochrome P450 Monooxygenase DsmABC in Rhizorhabdus dicambivorans Ndbn-20.</title>
        <authorList>
            <person name="Na L."/>
        </authorList>
    </citation>
    <scope>NUCLEOTIDE SEQUENCE [LARGE SCALE GENOMIC DNA]</scope>
    <source>
        <strain evidence="8 9">Ndbn-20m</strain>
    </source>
</reference>
<protein>
    <submittedName>
        <fullName evidence="8">MFS transporter</fullName>
    </submittedName>
</protein>
<evidence type="ECO:0000259" key="7">
    <source>
        <dbReference type="PROSITE" id="PS50850"/>
    </source>
</evidence>
<dbReference type="PANTHER" id="PTHR23505:SF79">
    <property type="entry name" value="PROTEIN SPINSTER"/>
    <property type="match status" value="1"/>
</dbReference>
<dbReference type="OrthoDB" id="7442224at2"/>
<comment type="caution">
    <text evidence="8">The sequence shown here is derived from an EMBL/GenBank/DDBJ whole genome shotgun (WGS) entry which is preliminary data.</text>
</comment>
<evidence type="ECO:0000256" key="3">
    <source>
        <dbReference type="ARBA" id="ARBA00022692"/>
    </source>
</evidence>
<feature type="transmembrane region" description="Helical" evidence="6">
    <location>
        <begin position="222"/>
        <end position="240"/>
    </location>
</feature>
<evidence type="ECO:0000256" key="5">
    <source>
        <dbReference type="ARBA" id="ARBA00023136"/>
    </source>
</evidence>
<dbReference type="SUPFAM" id="SSF103473">
    <property type="entry name" value="MFS general substrate transporter"/>
    <property type="match status" value="1"/>
</dbReference>
<feature type="transmembrane region" description="Helical" evidence="6">
    <location>
        <begin position="391"/>
        <end position="411"/>
    </location>
</feature>
<proteinExistence type="predicted"/>
<dbReference type="InterPro" id="IPR011701">
    <property type="entry name" value="MFS"/>
</dbReference>
<evidence type="ECO:0000256" key="6">
    <source>
        <dbReference type="SAM" id="Phobius"/>
    </source>
</evidence>
<evidence type="ECO:0000256" key="2">
    <source>
        <dbReference type="ARBA" id="ARBA00022448"/>
    </source>
</evidence>
<dbReference type="InterPro" id="IPR020846">
    <property type="entry name" value="MFS_dom"/>
</dbReference>
<evidence type="ECO:0000313" key="9">
    <source>
        <dbReference type="Proteomes" id="UP000218934"/>
    </source>
</evidence>
<keyword evidence="4 6" id="KW-1133">Transmembrane helix</keyword>
<dbReference type="AlphaFoldDB" id="A0A2A4G042"/>
<dbReference type="RefSeq" id="WP_066965489.1">
    <property type="nucleotide sequence ID" value="NZ_CP023449.1"/>
</dbReference>
<keyword evidence="2" id="KW-0813">Transport</keyword>
<feature type="transmembrane region" description="Helical" evidence="6">
    <location>
        <begin position="352"/>
        <end position="371"/>
    </location>
</feature>
<dbReference type="KEGG" id="rdi:CMV14_01275"/>
<dbReference type="PROSITE" id="PS50850">
    <property type="entry name" value="MFS"/>
    <property type="match status" value="1"/>
</dbReference>
<dbReference type="InterPro" id="IPR036259">
    <property type="entry name" value="MFS_trans_sf"/>
</dbReference>
<feature type="transmembrane region" description="Helical" evidence="6">
    <location>
        <begin position="52"/>
        <end position="70"/>
    </location>
</feature>
<dbReference type="Gene3D" id="1.20.1250.20">
    <property type="entry name" value="MFS general substrate transporter like domains"/>
    <property type="match status" value="2"/>
</dbReference>
<sequence length="426" mass="45008">MKLARIGLDNRYYALFLFFIVAIFNYIDRSILTVLQVPIKAELGLSDTQLGLLTGLGFALFYTLMGLPLARLTDRAVRKYMIAGALATWSLMTALSSLATGFGSLLTLRIGVAVGEAGSVPGTHSMISDYFPPERRASAIALWGLAVPIGTMIGIASGGWLATHVGWRQAFLIVGVAGMLLAPVVLLTLHEPKRGRLDPPGLTNAALPSMGEAMRLLWRLKAFRYLSIGGATHVFAQAAMQSWAAPFYTRVHGMAIGEAALYVALLNGLFGGVGILAGGWLSERWGRRDPAGYLLVPGIASLIAAPTVIAQLLAPTQQISLMIGVIPAIAVACYVAPVTAVSQSLVPPQMRALTAAMLILTINLVGIGLGPSVTGAVSDALLPHLPQPGASLRYALCLATAAELISVFFFFKAAGHLRREAAARAR</sequence>